<dbReference type="InterPro" id="IPR013785">
    <property type="entry name" value="Aldolase_TIM"/>
</dbReference>
<evidence type="ECO:0000256" key="7">
    <source>
        <dbReference type="ARBA" id="ARBA00022679"/>
    </source>
</evidence>
<dbReference type="UniPathway" id="UPA00253">
    <property type="reaction ID" value="UER00457"/>
</dbReference>
<dbReference type="InterPro" id="IPR041525">
    <property type="entry name" value="N/Namide_PRibTrfase"/>
</dbReference>
<keyword evidence="5" id="KW-0436">Ligase</keyword>
<dbReference type="GO" id="GO:0005829">
    <property type="term" value="C:cytosol"/>
    <property type="evidence" value="ECO:0007669"/>
    <property type="project" value="TreeGrafter"/>
</dbReference>
<evidence type="ECO:0000256" key="6">
    <source>
        <dbReference type="ARBA" id="ARBA00022642"/>
    </source>
</evidence>
<dbReference type="CDD" id="cd01570">
    <property type="entry name" value="NAPRTase_A"/>
    <property type="match status" value="1"/>
</dbReference>
<dbReference type="SUPFAM" id="SSF51690">
    <property type="entry name" value="Nicotinate/Quinolinate PRTase C-terminal domain-like"/>
    <property type="match status" value="1"/>
</dbReference>
<dbReference type="Gene3D" id="3.20.20.70">
    <property type="entry name" value="Aldolase class I"/>
    <property type="match status" value="1"/>
</dbReference>
<dbReference type="InterPro" id="IPR036068">
    <property type="entry name" value="Nicotinate_pribotase-like_C"/>
</dbReference>
<dbReference type="Gene3D" id="3.20.140.10">
    <property type="entry name" value="nicotinate phosphoribosyltransferase"/>
    <property type="match status" value="1"/>
</dbReference>
<dbReference type="Pfam" id="PF04095">
    <property type="entry name" value="NAPRTase"/>
    <property type="match status" value="1"/>
</dbReference>
<comment type="similarity">
    <text evidence="2">Belongs to the NAPRTase family.</text>
</comment>
<evidence type="ECO:0000313" key="13">
    <source>
        <dbReference type="Proteomes" id="UP000219453"/>
    </source>
</evidence>
<feature type="domain" description="Nicotinate/nicotinamide phosphoribosyltransferase" evidence="9">
    <location>
        <begin position="163"/>
        <end position="347"/>
    </location>
</feature>
<keyword evidence="13" id="KW-1185">Reference proteome</keyword>
<dbReference type="Pfam" id="PF17956">
    <property type="entry name" value="NAPRTase_C"/>
    <property type="match status" value="1"/>
</dbReference>
<name>A0A285N4I8_NATPI</name>
<dbReference type="GO" id="GO:0034355">
    <property type="term" value="P:NAD+ biosynthetic process via the salvage pathway"/>
    <property type="evidence" value="ECO:0007669"/>
    <property type="project" value="TreeGrafter"/>
</dbReference>
<evidence type="ECO:0000256" key="8">
    <source>
        <dbReference type="ARBA" id="ARBA00048668"/>
    </source>
</evidence>
<dbReference type="PANTHER" id="PTHR11098:SF1">
    <property type="entry name" value="NICOTINATE PHOSPHORIBOSYLTRANSFERASE"/>
    <property type="match status" value="1"/>
</dbReference>
<evidence type="ECO:0000256" key="4">
    <source>
        <dbReference type="ARBA" id="ARBA00022553"/>
    </source>
</evidence>
<protein>
    <recommendedName>
        <fullName evidence="3">nicotinate phosphoribosyltransferase</fullName>
        <ecNumber evidence="3">6.3.4.21</ecNumber>
    </recommendedName>
</protein>
<dbReference type="Pfam" id="PF17767">
    <property type="entry name" value="NAPRTase_N"/>
    <property type="match status" value="1"/>
</dbReference>
<evidence type="ECO:0000256" key="1">
    <source>
        <dbReference type="ARBA" id="ARBA00004952"/>
    </source>
</evidence>
<dbReference type="PIRSF" id="PIRSF000484">
    <property type="entry name" value="NAPRT"/>
    <property type="match status" value="1"/>
</dbReference>
<dbReference type="GO" id="GO:0004516">
    <property type="term" value="F:nicotinate phosphoribosyltransferase activity"/>
    <property type="evidence" value="ECO:0007669"/>
    <property type="project" value="UniProtKB-EC"/>
</dbReference>
<dbReference type="InterPro" id="IPR040727">
    <property type="entry name" value="NAPRTase_N"/>
</dbReference>
<feature type="domain" description="Nicotinate phosphoribosyltransferase N-terminal" evidence="10">
    <location>
        <begin position="16"/>
        <end position="137"/>
    </location>
</feature>
<keyword evidence="12" id="KW-0328">Glycosyltransferase</keyword>
<dbReference type="PANTHER" id="PTHR11098">
    <property type="entry name" value="NICOTINATE PHOSPHORIBOSYLTRANSFERASE"/>
    <property type="match status" value="1"/>
</dbReference>
<keyword evidence="7 12" id="KW-0808">Transferase</keyword>
<keyword evidence="4" id="KW-0597">Phosphoprotein</keyword>
<comment type="catalytic activity">
    <reaction evidence="8">
        <text>5-phospho-alpha-D-ribose 1-diphosphate + nicotinate + ATP + H2O = nicotinate beta-D-ribonucleotide + ADP + phosphate + diphosphate</text>
        <dbReference type="Rhea" id="RHEA:36163"/>
        <dbReference type="ChEBI" id="CHEBI:15377"/>
        <dbReference type="ChEBI" id="CHEBI:30616"/>
        <dbReference type="ChEBI" id="CHEBI:32544"/>
        <dbReference type="ChEBI" id="CHEBI:33019"/>
        <dbReference type="ChEBI" id="CHEBI:43474"/>
        <dbReference type="ChEBI" id="CHEBI:57502"/>
        <dbReference type="ChEBI" id="CHEBI:58017"/>
        <dbReference type="ChEBI" id="CHEBI:456216"/>
        <dbReference type="EC" id="6.3.4.21"/>
    </reaction>
</comment>
<evidence type="ECO:0000313" key="12">
    <source>
        <dbReference type="EMBL" id="SNZ03737.1"/>
    </source>
</evidence>
<proteinExistence type="inferred from homology"/>
<evidence type="ECO:0000256" key="3">
    <source>
        <dbReference type="ARBA" id="ARBA00013236"/>
    </source>
</evidence>
<sequence>MPRSAFGHVGPRDLALFTDRYELSMLQGYLESDHNPDATFSLYFRHLPPDRGYAIAAGLEQVIAYVETLTFDDDALSFLADLGFDESLLSHLDEFEFTGEIRGLPEGTPVFPNEPLLEVTAPIAQAQLFETLVLNQIGYQTLVATKGARMADVVRRHGDAQTLVDFGSRRAHGVDAGLKAARAAYLGGFDGTSNILAGQRFGVPTYGTMAHSWVQSFESERAAFEAFADVYGDDAVYLIDTYDTVGGAERAVAVADDRGVRLGGVRLDSGDLADLSVAVDEVVDDADIVVSSGIDEYALREFFDSGGVADAFGPGTALTTSTDAPDSGVVYKLTAVERDGDLTPRMKLSAGKATYPGQKEFYRVKRDGEYQHDVLARRGEDAEGTPQLETIFEDGRLVYDAPDLDSIRARTRREIGRLPDSARRVRDPTDYEVRISDGLDALAADTERELRDREL</sequence>
<comment type="pathway">
    <text evidence="1">Cofactor biosynthesis; NAD(+) biosynthesis; nicotinate D-ribonucleotide from nicotinate: step 1/1.</text>
</comment>
<dbReference type="Proteomes" id="UP000219453">
    <property type="component" value="Unassembled WGS sequence"/>
</dbReference>
<dbReference type="EC" id="6.3.4.21" evidence="3"/>
<feature type="domain" description="Nicotinate phosphoribosyltransferase C-terminal" evidence="11">
    <location>
        <begin position="385"/>
        <end position="440"/>
    </location>
</feature>
<dbReference type="EMBL" id="OBEJ01000001">
    <property type="protein sequence ID" value="SNZ03737.1"/>
    <property type="molecule type" value="Genomic_DNA"/>
</dbReference>
<dbReference type="InterPro" id="IPR041619">
    <property type="entry name" value="NAPRTase_C"/>
</dbReference>
<dbReference type="SUPFAM" id="SSF54675">
    <property type="entry name" value="Nicotinate/Quinolinate PRTase N-terminal domain-like"/>
    <property type="match status" value="1"/>
</dbReference>
<evidence type="ECO:0000259" key="9">
    <source>
        <dbReference type="Pfam" id="PF04095"/>
    </source>
</evidence>
<dbReference type="NCBIfam" id="NF009131">
    <property type="entry name" value="PRK12484.1"/>
    <property type="match status" value="1"/>
</dbReference>
<dbReference type="GO" id="GO:0016757">
    <property type="term" value="F:glycosyltransferase activity"/>
    <property type="evidence" value="ECO:0007669"/>
    <property type="project" value="UniProtKB-KW"/>
</dbReference>
<dbReference type="NCBIfam" id="TIGR01513">
    <property type="entry name" value="NAPRTase_put"/>
    <property type="match status" value="1"/>
</dbReference>
<dbReference type="NCBIfam" id="NF006696">
    <property type="entry name" value="PRK09243.1-3"/>
    <property type="match status" value="1"/>
</dbReference>
<dbReference type="InterPro" id="IPR007229">
    <property type="entry name" value="Nic_PRibTrfase-Fam"/>
</dbReference>
<reference evidence="13" key="1">
    <citation type="submission" date="2017-09" db="EMBL/GenBank/DDBJ databases">
        <authorList>
            <person name="Varghese N."/>
            <person name="Submissions S."/>
        </authorList>
    </citation>
    <scope>NUCLEOTIDE SEQUENCE [LARGE SCALE GENOMIC DNA]</scope>
    <source>
        <strain evidence="13">DSM 27208</strain>
    </source>
</reference>
<accession>A0A285N4I8</accession>
<gene>
    <name evidence="12" type="ORF">SAMN06269185_0357</name>
</gene>
<organism evidence="12 13">
    <name type="scientific">Natronoarchaeum philippinense</name>
    <dbReference type="NCBI Taxonomy" id="558529"/>
    <lineage>
        <taxon>Archaea</taxon>
        <taxon>Methanobacteriati</taxon>
        <taxon>Methanobacteriota</taxon>
        <taxon>Stenosarchaea group</taxon>
        <taxon>Halobacteria</taxon>
        <taxon>Halobacteriales</taxon>
        <taxon>Natronoarchaeaceae</taxon>
    </lineage>
</organism>
<dbReference type="RefSeq" id="WP_097007393.1">
    <property type="nucleotide sequence ID" value="NZ_OBEJ01000001.1"/>
</dbReference>
<keyword evidence="6" id="KW-0662">Pyridine nucleotide biosynthesis</keyword>
<evidence type="ECO:0000256" key="2">
    <source>
        <dbReference type="ARBA" id="ARBA00010897"/>
    </source>
</evidence>
<dbReference type="OrthoDB" id="371831at2157"/>
<dbReference type="AlphaFoldDB" id="A0A285N4I8"/>
<dbReference type="InterPro" id="IPR006405">
    <property type="entry name" value="Nic_PRibTrfase_pncB"/>
</dbReference>
<evidence type="ECO:0000256" key="5">
    <source>
        <dbReference type="ARBA" id="ARBA00022598"/>
    </source>
</evidence>
<evidence type="ECO:0000259" key="10">
    <source>
        <dbReference type="Pfam" id="PF17767"/>
    </source>
</evidence>
<evidence type="ECO:0000259" key="11">
    <source>
        <dbReference type="Pfam" id="PF17956"/>
    </source>
</evidence>